<dbReference type="AlphaFoldDB" id="Q0UE48"/>
<evidence type="ECO:0000256" key="2">
    <source>
        <dbReference type="ARBA" id="ARBA00022692"/>
    </source>
</evidence>
<reference evidence="8" key="1">
    <citation type="journal article" date="2007" name="Plant Cell">
        <title>Dothideomycete-plant interactions illuminated by genome sequencing and EST analysis of the wheat pathogen Stagonospora nodorum.</title>
        <authorList>
            <person name="Hane J.K."/>
            <person name="Lowe R.G."/>
            <person name="Solomon P.S."/>
            <person name="Tan K.C."/>
            <person name="Schoch C.L."/>
            <person name="Spatafora J.W."/>
            <person name="Crous P.W."/>
            <person name="Kodira C."/>
            <person name="Birren B.W."/>
            <person name="Galagan J.E."/>
            <person name="Torriani S.F."/>
            <person name="McDonald B.A."/>
            <person name="Oliver R.P."/>
        </authorList>
    </citation>
    <scope>NUCLEOTIDE SEQUENCE [LARGE SCALE GENOMIC DNA]</scope>
    <source>
        <strain evidence="8">SN15 / ATCC MYA-4574 / FGSC 10173</strain>
    </source>
</reference>
<dbReference type="Pfam" id="PF26616">
    <property type="entry name" value="CorA-like"/>
    <property type="match status" value="1"/>
</dbReference>
<dbReference type="Gene3D" id="1.20.58.340">
    <property type="entry name" value="Magnesium transport protein CorA, transmembrane region"/>
    <property type="match status" value="1"/>
</dbReference>
<dbReference type="KEGG" id="pno:SNOG_09966"/>
<keyword evidence="4 5" id="KW-0472">Membrane</keyword>
<dbReference type="Pfam" id="PF01544">
    <property type="entry name" value="CorA"/>
    <property type="match status" value="1"/>
</dbReference>
<feature type="domain" description="CorA-like transporter" evidence="6">
    <location>
        <begin position="47"/>
        <end position="217"/>
    </location>
</feature>
<sequence>MTSPTVHPEPWPWNSSKVKVLLKDDAPSVRIRIDEIGRVRAALKRRATGQIRLRIISIYSSKTIFPLDVTHELLVELFEAYNIHREFADVVASFGQEPNLAERSSNNSTIDIKETGDCDISYQIRYIDNNHRGGQDPWSLRHSGVFHQHSAHEAADTVVLLHPVRQPLIDKAIAALKGDAIGRSKICENPFLLHTLMFAQYFANWRWYLRYVGERFAYENNIAMVEQPEDANPQSSFRRVQGLRNTMDLVLSTHACCSGNLDLIQRLSRCSQPAIQRLQSLESAECRMKGYIESADVLKGRVQNLIDLIGYTLTLHNQMEAAKIDNELRSLTEQLKNLTEDTVDDSATVKIITLVSAVYLPGSFIATLFGMNFFLFDTETRKLVISPNFWIFIATWLPLIFLTGAVYVLILFMNSRSKKKPFSLWGRRSTESIDAPREKVHA</sequence>
<dbReference type="GO" id="GO:0016020">
    <property type="term" value="C:membrane"/>
    <property type="evidence" value="ECO:0007669"/>
    <property type="project" value="UniProtKB-SubCell"/>
</dbReference>
<keyword evidence="3 5" id="KW-1133">Transmembrane helix</keyword>
<evidence type="ECO:0000256" key="4">
    <source>
        <dbReference type="ARBA" id="ARBA00023136"/>
    </source>
</evidence>
<dbReference type="SUPFAM" id="SSF144083">
    <property type="entry name" value="Magnesium transport protein CorA, transmembrane region"/>
    <property type="match status" value="1"/>
</dbReference>
<dbReference type="InterPro" id="IPR002523">
    <property type="entry name" value="MgTranspt_CorA/ZnTranspt_ZntB"/>
</dbReference>
<name>Q0UE48_PHANO</name>
<dbReference type="EMBL" id="CH445340">
    <property type="protein sequence ID" value="EAT82301.1"/>
    <property type="molecule type" value="Genomic_DNA"/>
</dbReference>
<dbReference type="Proteomes" id="UP000001055">
    <property type="component" value="Unassembled WGS sequence"/>
</dbReference>
<evidence type="ECO:0000256" key="3">
    <source>
        <dbReference type="ARBA" id="ARBA00022989"/>
    </source>
</evidence>
<dbReference type="VEuPathDB" id="FungiDB:JI435_102390"/>
<feature type="transmembrane region" description="Helical" evidence="5">
    <location>
        <begin position="388"/>
        <end position="412"/>
    </location>
</feature>
<dbReference type="InterPro" id="IPR045863">
    <property type="entry name" value="CorA_TM1_TM2"/>
</dbReference>
<evidence type="ECO:0000259" key="6">
    <source>
        <dbReference type="Pfam" id="PF26616"/>
    </source>
</evidence>
<dbReference type="GeneID" id="5977156"/>
<dbReference type="RefSeq" id="XP_001800250.1">
    <property type="nucleotide sequence ID" value="XM_001800198.1"/>
</dbReference>
<dbReference type="GO" id="GO:0046873">
    <property type="term" value="F:metal ion transmembrane transporter activity"/>
    <property type="evidence" value="ECO:0007669"/>
    <property type="project" value="InterPro"/>
</dbReference>
<evidence type="ECO:0000256" key="1">
    <source>
        <dbReference type="ARBA" id="ARBA00004141"/>
    </source>
</evidence>
<proteinExistence type="predicted"/>
<feature type="transmembrane region" description="Helical" evidence="5">
    <location>
        <begin position="351"/>
        <end position="376"/>
    </location>
</feature>
<evidence type="ECO:0000313" key="7">
    <source>
        <dbReference type="EMBL" id="EAT82301.1"/>
    </source>
</evidence>
<protein>
    <recommendedName>
        <fullName evidence="6">CorA-like transporter domain-containing protein</fullName>
    </recommendedName>
</protein>
<gene>
    <name evidence="7" type="ORF">SNOG_09966</name>
</gene>
<accession>Q0UE48</accession>
<evidence type="ECO:0000313" key="8">
    <source>
        <dbReference type="Proteomes" id="UP000001055"/>
    </source>
</evidence>
<organism evidence="7 8">
    <name type="scientific">Phaeosphaeria nodorum (strain SN15 / ATCC MYA-4574 / FGSC 10173)</name>
    <name type="common">Glume blotch fungus</name>
    <name type="synonym">Parastagonospora nodorum</name>
    <dbReference type="NCBI Taxonomy" id="321614"/>
    <lineage>
        <taxon>Eukaryota</taxon>
        <taxon>Fungi</taxon>
        <taxon>Dikarya</taxon>
        <taxon>Ascomycota</taxon>
        <taxon>Pezizomycotina</taxon>
        <taxon>Dothideomycetes</taxon>
        <taxon>Pleosporomycetidae</taxon>
        <taxon>Pleosporales</taxon>
        <taxon>Pleosporineae</taxon>
        <taxon>Phaeosphaeriaceae</taxon>
        <taxon>Parastagonospora</taxon>
    </lineage>
</organism>
<dbReference type="InParanoid" id="Q0UE48"/>
<evidence type="ECO:0000256" key="5">
    <source>
        <dbReference type="SAM" id="Phobius"/>
    </source>
</evidence>
<keyword evidence="2 5" id="KW-0812">Transmembrane</keyword>
<dbReference type="OMA" id="GVYHHRR"/>
<comment type="subcellular location">
    <subcellularLocation>
        <location evidence="1">Membrane</location>
        <topology evidence="1">Multi-pass membrane protein</topology>
    </subcellularLocation>
</comment>
<dbReference type="InterPro" id="IPR058257">
    <property type="entry name" value="CorA-like_dom"/>
</dbReference>